<dbReference type="InterPro" id="IPR004875">
    <property type="entry name" value="DDE_SF_endonuclease_dom"/>
</dbReference>
<sequence>MGRARASEDGGRRARQYKRSTPTYEFRLHVIHHSNSHGVSSALAKFYPEAKGSSLETKRKSFYLWRKRRDTIEKAGKSSSSSVLRKLRPAGSATVLSSQTESQLLRWVNSYRADGAPVSTLMLQLKAQEMRAVMHRLGVDVVYNADQTPVVFEYVPRTTLNKRGARTVWVCTRGKDKERMTCMLLGSSFGEKRTPFLILKGRPSKVAATQADNVDLRHGFGKHLWKQIESLQDRHGVQIYVNNTGWWNTSLTLIWLEYHFGGRQHPEQPVLLLLDDFSAHWTPEVRNRAHDLNIHLLDVPAGHTGVCQPADIAWNRPLMQRLRQRWVSWMMTKMAGRESSSSEVKAPSRNDVVDWVASAWEGLSASTISNGFNGILALPPVDPMFEASSNALAEELERLQLLDPDVGEVADEEDVVDMMSRGEVSV</sequence>
<dbReference type="AlphaFoldDB" id="H3GF67"/>
<organism evidence="2 3">
    <name type="scientific">Phytophthora ramorum</name>
    <name type="common">Sudden oak death agent</name>
    <dbReference type="NCBI Taxonomy" id="164328"/>
    <lineage>
        <taxon>Eukaryota</taxon>
        <taxon>Sar</taxon>
        <taxon>Stramenopiles</taxon>
        <taxon>Oomycota</taxon>
        <taxon>Peronosporomycetes</taxon>
        <taxon>Peronosporales</taxon>
        <taxon>Peronosporaceae</taxon>
        <taxon>Phytophthora</taxon>
    </lineage>
</organism>
<dbReference type="EMBL" id="DS566004">
    <property type="status" value="NOT_ANNOTATED_CDS"/>
    <property type="molecule type" value="Genomic_DNA"/>
</dbReference>
<evidence type="ECO:0000259" key="1">
    <source>
        <dbReference type="Pfam" id="PF03184"/>
    </source>
</evidence>
<dbReference type="PANTHER" id="PTHR19303:SF57">
    <property type="entry name" value="HTH CENPB-TYPE DOMAIN-CONTAINING PROTEIN"/>
    <property type="match status" value="1"/>
</dbReference>
<feature type="domain" description="DDE-1" evidence="1">
    <location>
        <begin position="178"/>
        <end position="372"/>
    </location>
</feature>
<evidence type="ECO:0000313" key="2">
    <source>
        <dbReference type="EnsemblProtists" id="Phyra74330"/>
    </source>
</evidence>
<dbReference type="GO" id="GO:0005634">
    <property type="term" value="C:nucleus"/>
    <property type="evidence" value="ECO:0000318"/>
    <property type="project" value="GO_Central"/>
</dbReference>
<dbReference type="OMA" id="NENGWWN"/>
<dbReference type="GO" id="GO:0003677">
    <property type="term" value="F:DNA binding"/>
    <property type="evidence" value="ECO:0000318"/>
    <property type="project" value="GO_Central"/>
</dbReference>
<name>H3GF67_PHYRM</name>
<dbReference type="Proteomes" id="UP000005238">
    <property type="component" value="Unassembled WGS sequence"/>
</dbReference>
<reference evidence="2" key="2">
    <citation type="submission" date="2015-06" db="UniProtKB">
        <authorList>
            <consortium name="EnsemblProtists"/>
        </authorList>
    </citation>
    <scope>IDENTIFICATION</scope>
    <source>
        <strain evidence="2">Pr102</strain>
    </source>
</reference>
<evidence type="ECO:0000313" key="3">
    <source>
        <dbReference type="Proteomes" id="UP000005238"/>
    </source>
</evidence>
<dbReference type="Pfam" id="PF03184">
    <property type="entry name" value="DDE_1"/>
    <property type="match status" value="1"/>
</dbReference>
<dbReference type="VEuPathDB" id="FungiDB:KRP22_11322"/>
<dbReference type="InterPro" id="IPR050863">
    <property type="entry name" value="CenT-Element_Derived"/>
</dbReference>
<dbReference type="PANTHER" id="PTHR19303">
    <property type="entry name" value="TRANSPOSON"/>
    <property type="match status" value="1"/>
</dbReference>
<protein>
    <recommendedName>
        <fullName evidence="1">DDE-1 domain-containing protein</fullName>
    </recommendedName>
</protein>
<accession>H3GF67</accession>
<reference evidence="3" key="1">
    <citation type="journal article" date="2006" name="Science">
        <title>Phytophthora genome sequences uncover evolutionary origins and mechanisms of pathogenesis.</title>
        <authorList>
            <person name="Tyler B.M."/>
            <person name="Tripathy S."/>
            <person name="Zhang X."/>
            <person name="Dehal P."/>
            <person name="Jiang R.H."/>
            <person name="Aerts A."/>
            <person name="Arredondo F.D."/>
            <person name="Baxter L."/>
            <person name="Bensasson D."/>
            <person name="Beynon J.L."/>
            <person name="Chapman J."/>
            <person name="Damasceno C.M."/>
            <person name="Dorrance A.E."/>
            <person name="Dou D."/>
            <person name="Dickerman A.W."/>
            <person name="Dubchak I.L."/>
            <person name="Garbelotto M."/>
            <person name="Gijzen M."/>
            <person name="Gordon S.G."/>
            <person name="Govers F."/>
            <person name="Grunwald N.J."/>
            <person name="Huang W."/>
            <person name="Ivors K.L."/>
            <person name="Jones R.W."/>
            <person name="Kamoun S."/>
            <person name="Krampis K."/>
            <person name="Lamour K.H."/>
            <person name="Lee M.K."/>
            <person name="McDonald W.H."/>
            <person name="Medina M."/>
            <person name="Meijer H.J."/>
            <person name="Nordberg E.K."/>
            <person name="Maclean D.J."/>
            <person name="Ospina-Giraldo M.D."/>
            <person name="Morris P.F."/>
            <person name="Phuntumart V."/>
            <person name="Putnam N.H."/>
            <person name="Rash S."/>
            <person name="Rose J.K."/>
            <person name="Sakihama Y."/>
            <person name="Salamov A.A."/>
            <person name="Savidor A."/>
            <person name="Scheuring C.F."/>
            <person name="Smith B.M."/>
            <person name="Sobral B.W."/>
            <person name="Terry A."/>
            <person name="Torto-Alalibo T.A."/>
            <person name="Win J."/>
            <person name="Xu Z."/>
            <person name="Zhang H."/>
            <person name="Grigoriev I.V."/>
            <person name="Rokhsar D.S."/>
            <person name="Boore J.L."/>
        </authorList>
    </citation>
    <scope>NUCLEOTIDE SEQUENCE [LARGE SCALE GENOMIC DNA]</scope>
    <source>
        <strain evidence="3">Pr102</strain>
    </source>
</reference>
<dbReference type="InParanoid" id="H3GF67"/>
<dbReference type="HOGENOM" id="CLU_031434_0_1_1"/>
<proteinExistence type="predicted"/>
<dbReference type="EnsemblProtists" id="Phyra74330">
    <property type="protein sequence ID" value="Phyra74330"/>
    <property type="gene ID" value="Phyra74330"/>
</dbReference>
<keyword evidence="3" id="KW-1185">Reference proteome</keyword>
<dbReference type="eggNOG" id="KOG3105">
    <property type="taxonomic scope" value="Eukaryota"/>
</dbReference>